<evidence type="ECO:0000256" key="2">
    <source>
        <dbReference type="ARBA" id="ARBA00005695"/>
    </source>
</evidence>
<dbReference type="STRING" id="225324.SAMN02745126_04033"/>
<sequence>MGCSMNEGELRRLLAEVKAGGLSRRVFLRRMAAVGLTAPMATQLLAYSGVAMAQSASTYKPTKRGGGGLLKILWWQGPTLLNPHFAVGTKDQDGSRIFYEPLAGWDPEGNLQPVLAAEIPSRENGGLAADGKSVVWKLKQGVTWHDGKPFTADDVVFNWQYATDPATAAVTIGSYKDVKVEKVDDYTVKLLFDKPTPFWANAFVGAQGMIIPKHLFEPYIGAKSREAPTNLKPVGTGPYKFKDFKPGDTVSGEINPNYHMPNRPYFDAIEMKGGGDAVSAARAVLQTGEYDFAWNLQVEDEVLSRLEKTGKGKVVIAESGNIEHIQLNSCDPWTEVDGERASLKTKHPILSDPAVRQALALLVDKGSVEKFIYGRTGPATPNFVNNPKRFRSSNIKDEFNVDKAAELLEKAGWKKGGDGIREKDGKKLKFVFQTSINQPRQKTQAIVKQACQKAGIDIELKAVTASVFFSSDVANPDTYPHFYCDLQMYTTTQGQPDPGLFMNQFCSWEAATKANKWQGRNITRWQNEEYDKVYRESENELDPVKRAALLIRTNDLVVSNQVVIPVVMRPVVVARANKLQASVSGWDNNTWDLQNWFKEA</sequence>
<dbReference type="EMBL" id="FUWJ01000005">
    <property type="protein sequence ID" value="SKA18281.1"/>
    <property type="molecule type" value="Genomic_DNA"/>
</dbReference>
<dbReference type="FunFam" id="3.40.190.10:FF:000251">
    <property type="entry name" value="Peptide ABC transporter substrate-binding protein"/>
    <property type="match status" value="1"/>
</dbReference>
<evidence type="ECO:0000313" key="6">
    <source>
        <dbReference type="EMBL" id="SKA18281.1"/>
    </source>
</evidence>
<evidence type="ECO:0000256" key="3">
    <source>
        <dbReference type="ARBA" id="ARBA00022448"/>
    </source>
</evidence>
<comment type="similarity">
    <text evidence="2">Belongs to the bacterial solute-binding protein 5 family.</text>
</comment>
<dbReference type="PIRSF" id="PIRSF002741">
    <property type="entry name" value="MppA"/>
    <property type="match status" value="1"/>
</dbReference>
<dbReference type="FunFam" id="3.10.105.10:FF:000006">
    <property type="entry name" value="Peptide ABC transporter substrate-binding protein"/>
    <property type="match status" value="1"/>
</dbReference>
<dbReference type="CDD" id="cd08513">
    <property type="entry name" value="PBP2_thermophilic_Hb8_like"/>
    <property type="match status" value="1"/>
</dbReference>
<evidence type="ECO:0000313" key="7">
    <source>
        <dbReference type="Proteomes" id="UP000190092"/>
    </source>
</evidence>
<gene>
    <name evidence="6" type="ORF">SAMN02745126_04033</name>
</gene>
<dbReference type="PROSITE" id="PS51318">
    <property type="entry name" value="TAT"/>
    <property type="match status" value="1"/>
</dbReference>
<evidence type="ECO:0000259" key="5">
    <source>
        <dbReference type="Pfam" id="PF00496"/>
    </source>
</evidence>
<dbReference type="InterPro" id="IPR039424">
    <property type="entry name" value="SBP_5"/>
</dbReference>
<dbReference type="Gene3D" id="3.10.105.10">
    <property type="entry name" value="Dipeptide-binding Protein, Domain 3"/>
    <property type="match status" value="1"/>
</dbReference>
<dbReference type="AlphaFoldDB" id="A0A1T4RRL1"/>
<dbReference type="GO" id="GO:1904680">
    <property type="term" value="F:peptide transmembrane transporter activity"/>
    <property type="evidence" value="ECO:0007669"/>
    <property type="project" value="TreeGrafter"/>
</dbReference>
<dbReference type="Proteomes" id="UP000190092">
    <property type="component" value="Unassembled WGS sequence"/>
</dbReference>
<dbReference type="PANTHER" id="PTHR30290:SF65">
    <property type="entry name" value="MONOACYL PHOSPHATIDYLINOSITOL TETRAMANNOSIDE-BINDING PROTEIN LPQW-RELATED"/>
    <property type="match status" value="1"/>
</dbReference>
<evidence type="ECO:0000256" key="1">
    <source>
        <dbReference type="ARBA" id="ARBA00004418"/>
    </source>
</evidence>
<dbReference type="Pfam" id="PF00496">
    <property type="entry name" value="SBP_bac_5"/>
    <property type="match status" value="1"/>
</dbReference>
<dbReference type="GO" id="GO:0030288">
    <property type="term" value="C:outer membrane-bounded periplasmic space"/>
    <property type="evidence" value="ECO:0007669"/>
    <property type="project" value="UniProtKB-ARBA"/>
</dbReference>
<dbReference type="InterPro" id="IPR030678">
    <property type="entry name" value="Peptide/Ni-bd"/>
</dbReference>
<comment type="subcellular location">
    <subcellularLocation>
        <location evidence="1">Periplasm</location>
    </subcellularLocation>
</comment>
<name>A0A1T4RRL1_9HYPH</name>
<dbReference type="SUPFAM" id="SSF53850">
    <property type="entry name" value="Periplasmic binding protein-like II"/>
    <property type="match status" value="1"/>
</dbReference>
<dbReference type="PANTHER" id="PTHR30290">
    <property type="entry name" value="PERIPLASMIC BINDING COMPONENT OF ABC TRANSPORTER"/>
    <property type="match status" value="1"/>
</dbReference>
<evidence type="ECO:0000256" key="4">
    <source>
        <dbReference type="ARBA" id="ARBA00022729"/>
    </source>
</evidence>
<dbReference type="GO" id="GO:0043190">
    <property type="term" value="C:ATP-binding cassette (ABC) transporter complex"/>
    <property type="evidence" value="ECO:0007669"/>
    <property type="project" value="InterPro"/>
</dbReference>
<dbReference type="GO" id="GO:0015833">
    <property type="term" value="P:peptide transport"/>
    <property type="evidence" value="ECO:0007669"/>
    <property type="project" value="TreeGrafter"/>
</dbReference>
<accession>A0A1T4RRL1</accession>
<keyword evidence="4" id="KW-0732">Signal</keyword>
<reference evidence="7" key="1">
    <citation type="submission" date="2017-02" db="EMBL/GenBank/DDBJ databases">
        <authorList>
            <person name="Varghese N."/>
            <person name="Submissions S."/>
        </authorList>
    </citation>
    <scope>NUCLEOTIDE SEQUENCE [LARGE SCALE GENOMIC DNA]</scope>
    <source>
        <strain evidence="7">ATCC 27094</strain>
    </source>
</reference>
<proteinExistence type="inferred from homology"/>
<dbReference type="Gene3D" id="3.40.190.10">
    <property type="entry name" value="Periplasmic binding protein-like II"/>
    <property type="match status" value="1"/>
</dbReference>
<protein>
    <submittedName>
        <fullName evidence="6">Peptide/nickel transport system substrate-binding protein</fullName>
    </submittedName>
</protein>
<keyword evidence="3" id="KW-0813">Transport</keyword>
<dbReference type="InterPro" id="IPR006311">
    <property type="entry name" value="TAT_signal"/>
</dbReference>
<dbReference type="InterPro" id="IPR000914">
    <property type="entry name" value="SBP_5_dom"/>
</dbReference>
<organism evidence="6 7">
    <name type="scientific">Enhydrobacter aerosaccus</name>
    <dbReference type="NCBI Taxonomy" id="225324"/>
    <lineage>
        <taxon>Bacteria</taxon>
        <taxon>Pseudomonadati</taxon>
        <taxon>Pseudomonadota</taxon>
        <taxon>Alphaproteobacteria</taxon>
        <taxon>Hyphomicrobiales</taxon>
        <taxon>Enhydrobacter</taxon>
    </lineage>
</organism>
<feature type="domain" description="Solute-binding protein family 5" evidence="5">
    <location>
        <begin position="113"/>
        <end position="508"/>
    </location>
</feature>
<keyword evidence="7" id="KW-1185">Reference proteome</keyword>